<feature type="domain" description="RCK C-terminal" evidence="1">
    <location>
        <begin position="139"/>
        <end position="220"/>
    </location>
</feature>
<evidence type="ECO:0000313" key="2">
    <source>
        <dbReference type="EMBL" id="MCZ6161719.1"/>
    </source>
</evidence>
<dbReference type="OrthoDB" id="5337496at2"/>
<dbReference type="EMBL" id="JAPXGP010000003">
    <property type="protein sequence ID" value="MCZ6161719.1"/>
    <property type="molecule type" value="Genomic_DNA"/>
</dbReference>
<dbReference type="Gene3D" id="3.30.70.1450">
    <property type="entry name" value="Regulator of K+ conductance, C-terminal domain"/>
    <property type="match status" value="1"/>
</dbReference>
<dbReference type="RefSeq" id="WP_018713071.1">
    <property type="nucleotide sequence ID" value="NZ_CACRSK010000003.1"/>
</dbReference>
<evidence type="ECO:0000313" key="3">
    <source>
        <dbReference type="EMBL" id="PKZ29661.1"/>
    </source>
</evidence>
<dbReference type="GeneID" id="77175793"/>
<dbReference type="SUPFAM" id="SSF116726">
    <property type="entry name" value="TrkA C-terminal domain-like"/>
    <property type="match status" value="1"/>
</dbReference>
<dbReference type="GO" id="GO:0006813">
    <property type="term" value="P:potassium ion transport"/>
    <property type="evidence" value="ECO:0007669"/>
    <property type="project" value="InterPro"/>
</dbReference>
<name>A0A2I1NBB4_9BACT</name>
<accession>A0A2I1NBB4</accession>
<organism evidence="3 5">
    <name type="scientific">Campylobacter ureolyticus</name>
    <dbReference type="NCBI Taxonomy" id="827"/>
    <lineage>
        <taxon>Bacteria</taxon>
        <taxon>Pseudomonadati</taxon>
        <taxon>Campylobacterota</taxon>
        <taxon>Epsilonproteobacteria</taxon>
        <taxon>Campylobacterales</taxon>
        <taxon>Campylobacteraceae</taxon>
        <taxon>Campylobacter</taxon>
    </lineage>
</organism>
<dbReference type="InterPro" id="IPR006037">
    <property type="entry name" value="RCK_C"/>
</dbReference>
<dbReference type="Proteomes" id="UP001075461">
    <property type="component" value="Unassembled WGS sequence"/>
</dbReference>
<dbReference type="AlphaFoldDB" id="A0A2I1NBB4"/>
<evidence type="ECO:0000259" key="1">
    <source>
        <dbReference type="PROSITE" id="PS51202"/>
    </source>
</evidence>
<dbReference type="PROSITE" id="PS51202">
    <property type="entry name" value="RCK_C"/>
    <property type="match status" value="1"/>
</dbReference>
<gene>
    <name evidence="4" type="ORF">CURT_0891</name>
    <name evidence="3" type="ORF">CYJ41_01870</name>
    <name evidence="2" type="ORF">O6B92_05135</name>
</gene>
<evidence type="ECO:0000313" key="4">
    <source>
        <dbReference type="EMBL" id="QKF84375.1"/>
    </source>
</evidence>
<reference evidence="3 5" key="1">
    <citation type="submission" date="2017-12" db="EMBL/GenBank/DDBJ databases">
        <title>Phylogenetic diversity of female urinary microbiome.</title>
        <authorList>
            <person name="Thomas-White K."/>
            <person name="Wolfe A.J."/>
        </authorList>
    </citation>
    <scope>NUCLEOTIDE SEQUENCE [LARGE SCALE GENOMIC DNA]</scope>
    <source>
        <strain evidence="3 5">UMB0112</strain>
    </source>
</reference>
<dbReference type="GO" id="GO:0008324">
    <property type="term" value="F:monoatomic cation transmembrane transporter activity"/>
    <property type="evidence" value="ECO:0007669"/>
    <property type="project" value="InterPro"/>
</dbReference>
<protein>
    <submittedName>
        <fullName evidence="2">Potassium transporter TrkA</fullName>
    </submittedName>
    <submittedName>
        <fullName evidence="4">TrkA domain-containing protein</fullName>
    </submittedName>
</protein>
<dbReference type="Proteomes" id="UP000509722">
    <property type="component" value="Chromosome"/>
</dbReference>
<proteinExistence type="predicted"/>
<evidence type="ECO:0000313" key="5">
    <source>
        <dbReference type="Proteomes" id="UP000234639"/>
    </source>
</evidence>
<sequence length="471" mass="54547">MKNILIIADGILAKYFLETIIELKTLKHKYTIISYKDITISQKLKGENITIQRFDPTSFEKLRLGIHEKFDIFMVIMDEKIDTFSVYQNLRKIDKNKEIYLLDKWGLLDEIDDDNHTKIIDALSILTSRLIGYLPDHPILADSIGLGKGEIMEVKVPIGSSFSYKKIGLFSTQKEFKIPMIYRHNKAITAQFGTMIFPNDTLLVVGEPNVLQDVYKAIKESKGQFPSPFGINFYLIVDMINLCQDDFEKIIKNVKYLNESVTNHKLYIRVINPTLTKMFEEIKKLDDDESCEILIEYSKNSPEVMKSDIVKHKVGMVISDNAFFEKHKKSLYELKVPVLTLGKGDVKDLKKGVVLMSDKSNASEASVVFDLCGQLGLDVYLHYYAQEKNQELIARYKDLAELFKKELFIIEDDAQNPFLKLKNEENFLHFVPFNDKVLHRKPTSVFSKDLDELYFAISQNYQLFIPDFYEI</sequence>
<reference evidence="2" key="3">
    <citation type="submission" date="2022-12" db="EMBL/GenBank/DDBJ databases">
        <title>Species Delineation and Comparative Genomics within the Campylobacter ureolyticus Complex.</title>
        <authorList>
            <person name="Maki J."/>
            <person name="Howard M."/>
            <person name="Connelly S."/>
            <person name="Hardy D.J."/>
            <person name="Cameron A."/>
        </authorList>
    </citation>
    <scope>NUCLEOTIDE SEQUENCE</scope>
    <source>
        <strain evidence="2">URMC_786</strain>
    </source>
</reference>
<dbReference type="EMBL" id="CP053832">
    <property type="protein sequence ID" value="QKF84375.1"/>
    <property type="molecule type" value="Genomic_DNA"/>
</dbReference>
<dbReference type="Proteomes" id="UP000234639">
    <property type="component" value="Unassembled WGS sequence"/>
</dbReference>
<evidence type="ECO:0000313" key="6">
    <source>
        <dbReference type="Proteomes" id="UP000509722"/>
    </source>
</evidence>
<dbReference type="InterPro" id="IPR036721">
    <property type="entry name" value="RCK_C_sf"/>
</dbReference>
<reference evidence="4 6" key="2">
    <citation type="submission" date="2020-05" db="EMBL/GenBank/DDBJ databases">
        <title>Complete genome sequencing of Campylobacter and Arcobacter type strains.</title>
        <authorList>
            <person name="Miller W.G."/>
            <person name="Yee E."/>
        </authorList>
    </citation>
    <scope>NUCLEOTIDE SEQUENCE [LARGE SCALE GENOMIC DNA]</scope>
    <source>
        <strain evidence="4 6">LMG 6451</strain>
    </source>
</reference>
<dbReference type="EMBL" id="PKHU01000002">
    <property type="protein sequence ID" value="PKZ29661.1"/>
    <property type="molecule type" value="Genomic_DNA"/>
</dbReference>